<proteinExistence type="predicted"/>
<name>A0A1E5HD02_9ENTE</name>
<evidence type="ECO:0000313" key="2">
    <source>
        <dbReference type="EMBL" id="OEG22811.1"/>
    </source>
</evidence>
<dbReference type="AlphaFoldDB" id="A0A1E5HD02"/>
<dbReference type="EMBL" id="MIKC01000012">
    <property type="protein sequence ID" value="OEG22811.1"/>
    <property type="molecule type" value="Genomic_DNA"/>
</dbReference>
<feature type="transmembrane region" description="Helical" evidence="1">
    <location>
        <begin position="65"/>
        <end position="83"/>
    </location>
</feature>
<evidence type="ECO:0000256" key="1">
    <source>
        <dbReference type="SAM" id="Phobius"/>
    </source>
</evidence>
<organism evidence="2 3">
    <name type="scientific">Enterococcus ureilyticus</name>
    <dbReference type="NCBI Taxonomy" id="1131292"/>
    <lineage>
        <taxon>Bacteria</taxon>
        <taxon>Bacillati</taxon>
        <taxon>Bacillota</taxon>
        <taxon>Bacilli</taxon>
        <taxon>Lactobacillales</taxon>
        <taxon>Enterococcaceae</taxon>
        <taxon>Enterococcus</taxon>
    </lineage>
</organism>
<keyword evidence="1" id="KW-0472">Membrane</keyword>
<protein>
    <submittedName>
        <fullName evidence="2">Uncharacterized protein</fullName>
    </submittedName>
</protein>
<sequence length="93" mass="11042">MPFSFISFFDKIKNIFDYNDSIQWREGIILKKLGQDLTQSRTSVFLFTFFLCTIINIFLQKTLTVSDLIGIFVETTVIAFGIWQVRKMKRYVR</sequence>
<keyword evidence="1" id="KW-1133">Transmembrane helix</keyword>
<comment type="caution">
    <text evidence="2">The sequence shown here is derived from an EMBL/GenBank/DDBJ whole genome shotgun (WGS) entry which is preliminary data.</text>
</comment>
<keyword evidence="1" id="KW-0812">Transmembrane</keyword>
<feature type="transmembrane region" description="Helical" evidence="1">
    <location>
        <begin position="42"/>
        <end position="59"/>
    </location>
</feature>
<gene>
    <name evidence="2" type="ORF">BCR24_02960</name>
</gene>
<accession>A0A1E5HD02</accession>
<keyword evidence="3" id="KW-1185">Reference proteome</keyword>
<reference evidence="3" key="1">
    <citation type="submission" date="2016-09" db="EMBL/GenBank/DDBJ databases">
        <authorList>
            <person name="Gulvik C.A."/>
        </authorList>
    </citation>
    <scope>NUCLEOTIDE SEQUENCE [LARGE SCALE GENOMIC DNA]</scope>
    <source>
        <strain evidence="3">LMG 26676</strain>
    </source>
</reference>
<dbReference type="Proteomes" id="UP000094469">
    <property type="component" value="Unassembled WGS sequence"/>
</dbReference>
<evidence type="ECO:0000313" key="3">
    <source>
        <dbReference type="Proteomes" id="UP000094469"/>
    </source>
</evidence>